<dbReference type="AlphaFoldDB" id="A0A7S8F5S8"/>
<dbReference type="Pfam" id="PF04402">
    <property type="entry name" value="SIMPL"/>
    <property type="match status" value="1"/>
</dbReference>
<dbReference type="Gene3D" id="3.30.70.2970">
    <property type="entry name" value="Protein of unknown function (DUF541), domain 2"/>
    <property type="match status" value="1"/>
</dbReference>
<keyword evidence="1" id="KW-0732">Signal</keyword>
<dbReference type="Gene3D" id="3.30.110.170">
    <property type="entry name" value="Protein of unknown function (DUF541), domain 1"/>
    <property type="match status" value="1"/>
</dbReference>
<dbReference type="PANTHER" id="PTHR34387">
    <property type="entry name" value="SLR1258 PROTEIN"/>
    <property type="match status" value="1"/>
</dbReference>
<name>A0A7S8F5S8_9SPHN</name>
<dbReference type="EMBL" id="CP064654">
    <property type="protein sequence ID" value="QPC99672.1"/>
    <property type="molecule type" value="Genomic_DNA"/>
</dbReference>
<dbReference type="GO" id="GO:0006974">
    <property type="term" value="P:DNA damage response"/>
    <property type="evidence" value="ECO:0007669"/>
    <property type="project" value="TreeGrafter"/>
</dbReference>
<feature type="signal peptide" evidence="1">
    <location>
        <begin position="1"/>
        <end position="20"/>
    </location>
</feature>
<feature type="chain" id="PRO_5032844462" evidence="1">
    <location>
        <begin position="21"/>
        <end position="238"/>
    </location>
</feature>
<evidence type="ECO:0000313" key="3">
    <source>
        <dbReference type="Proteomes" id="UP000594459"/>
    </source>
</evidence>
<dbReference type="RefSeq" id="WP_200983284.1">
    <property type="nucleotide sequence ID" value="NZ_CP064654.1"/>
</dbReference>
<accession>A0A7S8F5S8</accession>
<evidence type="ECO:0000313" key="2">
    <source>
        <dbReference type="EMBL" id="QPC99672.1"/>
    </source>
</evidence>
<gene>
    <name evidence="2" type="ORF">IRL76_03660</name>
</gene>
<sequence>MKAFAIPVVLAAAAAGQAQAAEVEIAAQGPVVELQVSQQVLGDPDKAMVGAGVTTRAMTAVEAMRLNATEMEKVLTRLRQLGVADEYVQTTGITLSPQYNYGPNNVQRFLGYDASNNVSVELRDLKKIGPVLDALVAAGATNLSGPVWGIVDDEPQKAQARAAAFKAAGAQAADYARMSGYSGVRLLAVEEQLGYQQPVYDMMQRAVPTAVAIQASTPTRPGRVASQVTLTVKYELTR</sequence>
<proteinExistence type="predicted"/>
<dbReference type="KEGG" id="qso:IRL76_03660"/>
<keyword evidence="3" id="KW-1185">Reference proteome</keyword>
<dbReference type="InterPro" id="IPR007497">
    <property type="entry name" value="SIMPL/DUF541"/>
</dbReference>
<dbReference type="Proteomes" id="UP000594459">
    <property type="component" value="Chromosome"/>
</dbReference>
<reference evidence="2 3" key="1">
    <citation type="submission" date="2020-11" db="EMBL/GenBank/DDBJ databases">
        <title>The genome sequence of Erythrobacter sp. 6D36.</title>
        <authorList>
            <person name="Liu Y."/>
        </authorList>
    </citation>
    <scope>NUCLEOTIDE SEQUENCE [LARGE SCALE GENOMIC DNA]</scope>
    <source>
        <strain evidence="2 3">6D36</strain>
    </source>
</reference>
<dbReference type="InterPro" id="IPR052022">
    <property type="entry name" value="26kDa_periplasmic_antigen"/>
</dbReference>
<protein>
    <submittedName>
        <fullName evidence="2">SIMPL domain-containing protein</fullName>
    </submittedName>
</protein>
<organism evidence="2 3">
    <name type="scientific">Qipengyuania soli</name>
    <dbReference type="NCBI Taxonomy" id="2782568"/>
    <lineage>
        <taxon>Bacteria</taxon>
        <taxon>Pseudomonadati</taxon>
        <taxon>Pseudomonadota</taxon>
        <taxon>Alphaproteobacteria</taxon>
        <taxon>Sphingomonadales</taxon>
        <taxon>Erythrobacteraceae</taxon>
        <taxon>Qipengyuania</taxon>
    </lineage>
</organism>
<evidence type="ECO:0000256" key="1">
    <source>
        <dbReference type="SAM" id="SignalP"/>
    </source>
</evidence>
<dbReference type="PANTHER" id="PTHR34387:SF1">
    <property type="entry name" value="PERIPLASMIC IMMUNOGENIC PROTEIN"/>
    <property type="match status" value="1"/>
</dbReference>